<dbReference type="OrthoDB" id="2434435at2759"/>
<dbReference type="Proteomes" id="UP000789405">
    <property type="component" value="Unassembled WGS sequence"/>
</dbReference>
<evidence type="ECO:0000313" key="1">
    <source>
        <dbReference type="EMBL" id="CAG8711043.1"/>
    </source>
</evidence>
<sequence length="154" mass="18063">RLLIYKGDLKLWNKKSAKFKHVIKKSDDDKWNSDIYNNIDDDDLLQVDKIDKLEKMNDNILALTVFTNNESLIDKTQFGGLCHVKIIARKIFPKLFHQKFSNAVRAKTCSEVAEKGNICNEYHNIQFDKNLYNRLLQKIPSSENIKFTPKFLEK</sequence>
<protein>
    <submittedName>
        <fullName evidence="1">16040_t:CDS:1</fullName>
    </submittedName>
</protein>
<accession>A0A9N9HY49</accession>
<reference evidence="1" key="1">
    <citation type="submission" date="2021-06" db="EMBL/GenBank/DDBJ databases">
        <authorList>
            <person name="Kallberg Y."/>
            <person name="Tangrot J."/>
            <person name="Rosling A."/>
        </authorList>
    </citation>
    <scope>NUCLEOTIDE SEQUENCE</scope>
    <source>
        <strain evidence="1">MA453B</strain>
    </source>
</reference>
<comment type="caution">
    <text evidence="1">The sequence shown here is derived from an EMBL/GenBank/DDBJ whole genome shotgun (WGS) entry which is preliminary data.</text>
</comment>
<proteinExistence type="predicted"/>
<name>A0A9N9HY49_9GLOM</name>
<dbReference type="AlphaFoldDB" id="A0A9N9HY49"/>
<organism evidence="1 2">
    <name type="scientific">Dentiscutata erythropus</name>
    <dbReference type="NCBI Taxonomy" id="1348616"/>
    <lineage>
        <taxon>Eukaryota</taxon>
        <taxon>Fungi</taxon>
        <taxon>Fungi incertae sedis</taxon>
        <taxon>Mucoromycota</taxon>
        <taxon>Glomeromycotina</taxon>
        <taxon>Glomeromycetes</taxon>
        <taxon>Diversisporales</taxon>
        <taxon>Gigasporaceae</taxon>
        <taxon>Dentiscutata</taxon>
    </lineage>
</organism>
<gene>
    <name evidence="1" type="ORF">DERYTH_LOCUS13592</name>
</gene>
<feature type="non-terminal residue" evidence="1">
    <location>
        <position position="154"/>
    </location>
</feature>
<evidence type="ECO:0000313" key="2">
    <source>
        <dbReference type="Proteomes" id="UP000789405"/>
    </source>
</evidence>
<dbReference type="EMBL" id="CAJVPY010009646">
    <property type="protein sequence ID" value="CAG8711043.1"/>
    <property type="molecule type" value="Genomic_DNA"/>
</dbReference>
<keyword evidence="2" id="KW-1185">Reference proteome</keyword>